<evidence type="ECO:0000313" key="3">
    <source>
        <dbReference type="Proteomes" id="UP000189004"/>
    </source>
</evidence>
<dbReference type="STRING" id="501010.NOSIN_01725"/>
<organism evidence="2 3">
    <name type="scientific">Nocardiopsis sinuspersici</name>
    <dbReference type="NCBI Taxonomy" id="501010"/>
    <lineage>
        <taxon>Bacteria</taxon>
        <taxon>Bacillati</taxon>
        <taxon>Actinomycetota</taxon>
        <taxon>Actinomycetes</taxon>
        <taxon>Streptosporangiales</taxon>
        <taxon>Nocardiopsidaceae</taxon>
        <taxon>Nocardiopsis</taxon>
    </lineage>
</organism>
<proteinExistence type="predicted"/>
<evidence type="ECO:0000256" key="1">
    <source>
        <dbReference type="SAM" id="Phobius"/>
    </source>
</evidence>
<dbReference type="Proteomes" id="UP000189004">
    <property type="component" value="Unassembled WGS sequence"/>
</dbReference>
<dbReference type="RefSeq" id="WP_077689053.1">
    <property type="nucleotide sequence ID" value="NZ_MCOK01000001.1"/>
</dbReference>
<keyword evidence="1" id="KW-0472">Membrane</keyword>
<name>A0A1V3BVN9_9ACTN</name>
<keyword evidence="3" id="KW-1185">Reference proteome</keyword>
<accession>A0A1V3BVN9</accession>
<feature type="transmembrane region" description="Helical" evidence="1">
    <location>
        <begin position="53"/>
        <end position="74"/>
    </location>
</feature>
<comment type="caution">
    <text evidence="2">The sequence shown here is derived from an EMBL/GenBank/DDBJ whole genome shotgun (WGS) entry which is preliminary data.</text>
</comment>
<protein>
    <submittedName>
        <fullName evidence="2">Uncharacterized protein</fullName>
    </submittedName>
</protein>
<gene>
    <name evidence="2" type="ORF">NOSIN_01725</name>
</gene>
<sequence length="148" mass="15028">MTTRARPAAVTAVFVLLILIAVYQIVMSLLALAGAVAMETVGFVAESAQVPTWAVLTAAAIGLVYGVAAAVLAAMVHRNRPGTRRAVTAANGVYAVVVLALLSTEVTAVPEIITAAIALAVVGLANSESAKEYLTAAAPAERTRSQVG</sequence>
<reference evidence="3" key="1">
    <citation type="submission" date="2016-08" db="EMBL/GenBank/DDBJ databases">
        <authorList>
            <person name="Tokovenko B."/>
            <person name="Kalinowski J."/>
        </authorList>
    </citation>
    <scope>NUCLEOTIDE SEQUENCE [LARGE SCALE GENOMIC DNA]</scope>
    <source>
        <strain evidence="3">UTMC102</strain>
    </source>
</reference>
<dbReference type="OrthoDB" id="3431538at2"/>
<keyword evidence="1" id="KW-0812">Transmembrane</keyword>
<dbReference type="EMBL" id="MCOK01000001">
    <property type="protein sequence ID" value="OOC52707.1"/>
    <property type="molecule type" value="Genomic_DNA"/>
</dbReference>
<keyword evidence="1" id="KW-1133">Transmembrane helix</keyword>
<dbReference type="AlphaFoldDB" id="A0A1V3BVN9"/>
<evidence type="ECO:0000313" key="2">
    <source>
        <dbReference type="EMBL" id="OOC52707.1"/>
    </source>
</evidence>